<proteinExistence type="predicted"/>
<dbReference type="Pfam" id="PF04965">
    <property type="entry name" value="GPW_gp25"/>
    <property type="match status" value="1"/>
</dbReference>
<dbReference type="GeneID" id="26622727"/>
<evidence type="ECO:0000313" key="3">
    <source>
        <dbReference type="Proteomes" id="UP000202749"/>
    </source>
</evidence>
<dbReference type="KEGG" id="vg:26622727"/>
<dbReference type="Gene3D" id="3.10.450.40">
    <property type="match status" value="1"/>
</dbReference>
<evidence type="ECO:0000313" key="2">
    <source>
        <dbReference type="EMBL" id="AKA62045.1"/>
    </source>
</evidence>
<evidence type="ECO:0000259" key="1">
    <source>
        <dbReference type="Pfam" id="PF04965"/>
    </source>
</evidence>
<accession>A0A0G2SSX6</accession>
<name>A0A0G2SSX6_9CAUD</name>
<dbReference type="EMBL" id="KP890823">
    <property type="protein sequence ID" value="AKA62045.1"/>
    <property type="molecule type" value="Genomic_DNA"/>
</dbReference>
<gene>
    <name evidence="2" type="ORF">Pm5461_179</name>
</gene>
<dbReference type="Proteomes" id="UP000202749">
    <property type="component" value="Segment"/>
</dbReference>
<protein>
    <submittedName>
        <fullName evidence="2">Baseplate wedge subunit</fullName>
    </submittedName>
</protein>
<reference evidence="2 3" key="1">
    <citation type="submission" date="2015-03" db="EMBL/GenBank/DDBJ databases">
        <authorList>
            <person name="Melo L.D.R."/>
            <person name="Veiga P."/>
            <person name="Cerca N."/>
            <person name="Kropinski A.M."/>
            <person name="Azeredo J."/>
            <person name="Almeida C."/>
            <person name="Sillankorva S."/>
        </authorList>
    </citation>
    <scope>NUCLEOTIDE SEQUENCE [LARGE SCALE GENOMIC DNA]</scope>
</reference>
<organism evidence="2 3">
    <name type="scientific">Proteus phage vB_PmiM_Pm5461</name>
    <dbReference type="NCBI Taxonomy" id="1636250"/>
    <lineage>
        <taxon>Viruses</taxon>
        <taxon>Duplodnaviria</taxon>
        <taxon>Heunggongvirae</taxon>
        <taxon>Uroviricota</taxon>
        <taxon>Caudoviricetes</taxon>
        <taxon>Pantevenvirales</taxon>
        <taxon>Straboviridae</taxon>
        <taxon>Bragavirus</taxon>
        <taxon>Bragavirus pm5461</taxon>
    </lineage>
</organism>
<dbReference type="SUPFAM" id="SSF160719">
    <property type="entry name" value="gpW/gp25-like"/>
    <property type="match status" value="1"/>
</dbReference>
<keyword evidence="3" id="KW-1185">Reference proteome</keyword>
<sequence length="128" mass="14546">MSKMNVLYSDLDPKMEKGWDKDLHKVVGDRAVKNSILGIISTRKGSRPFDPEFGCNITDQLFENMSPLIEDTIERSIVSAIKNYEPRVQRLKVSVTTLYDSNSIIVDIIFSIVDNPDTLEQIKVQLSK</sequence>
<dbReference type="OrthoDB" id="13602at10239"/>
<feature type="domain" description="IraD/Gp25-like" evidence="1">
    <location>
        <begin position="28"/>
        <end position="116"/>
    </location>
</feature>
<dbReference type="InterPro" id="IPR007048">
    <property type="entry name" value="IraD/Gp25-like"/>
</dbReference>
<dbReference type="RefSeq" id="YP_009195601.1">
    <property type="nucleotide sequence ID" value="NC_028762.1"/>
</dbReference>